<name>A0ACB8E1S8_DERSI</name>
<accession>A0ACB8E1S8</accession>
<comment type="caution">
    <text evidence="1">The sequence shown here is derived from an EMBL/GenBank/DDBJ whole genome shotgun (WGS) entry which is preliminary data.</text>
</comment>
<proteinExistence type="predicted"/>
<dbReference type="Proteomes" id="UP000821865">
    <property type="component" value="Chromosome 1"/>
</dbReference>
<organism evidence="1 2">
    <name type="scientific">Dermacentor silvarum</name>
    <name type="common">Tick</name>
    <dbReference type="NCBI Taxonomy" id="543639"/>
    <lineage>
        <taxon>Eukaryota</taxon>
        <taxon>Metazoa</taxon>
        <taxon>Ecdysozoa</taxon>
        <taxon>Arthropoda</taxon>
        <taxon>Chelicerata</taxon>
        <taxon>Arachnida</taxon>
        <taxon>Acari</taxon>
        <taxon>Parasitiformes</taxon>
        <taxon>Ixodida</taxon>
        <taxon>Ixodoidea</taxon>
        <taxon>Ixodidae</taxon>
        <taxon>Rhipicephalinae</taxon>
        <taxon>Dermacentor</taxon>
    </lineage>
</organism>
<evidence type="ECO:0000313" key="1">
    <source>
        <dbReference type="EMBL" id="KAH7980471.1"/>
    </source>
</evidence>
<evidence type="ECO:0000313" key="2">
    <source>
        <dbReference type="Proteomes" id="UP000821865"/>
    </source>
</evidence>
<reference evidence="1" key="1">
    <citation type="submission" date="2020-05" db="EMBL/GenBank/DDBJ databases">
        <title>Large-scale comparative analyses of tick genomes elucidate their genetic diversity and vector capacities.</title>
        <authorList>
            <person name="Jia N."/>
            <person name="Wang J."/>
            <person name="Shi W."/>
            <person name="Du L."/>
            <person name="Sun Y."/>
            <person name="Zhan W."/>
            <person name="Jiang J."/>
            <person name="Wang Q."/>
            <person name="Zhang B."/>
            <person name="Ji P."/>
            <person name="Sakyi L.B."/>
            <person name="Cui X."/>
            <person name="Yuan T."/>
            <person name="Jiang B."/>
            <person name="Yang W."/>
            <person name="Lam T.T.-Y."/>
            <person name="Chang Q."/>
            <person name="Ding S."/>
            <person name="Wang X."/>
            <person name="Zhu J."/>
            <person name="Ruan X."/>
            <person name="Zhao L."/>
            <person name="Wei J."/>
            <person name="Que T."/>
            <person name="Du C."/>
            <person name="Cheng J."/>
            <person name="Dai P."/>
            <person name="Han X."/>
            <person name="Huang E."/>
            <person name="Gao Y."/>
            <person name="Liu J."/>
            <person name="Shao H."/>
            <person name="Ye R."/>
            <person name="Li L."/>
            <person name="Wei W."/>
            <person name="Wang X."/>
            <person name="Wang C."/>
            <person name="Yang T."/>
            <person name="Huo Q."/>
            <person name="Li W."/>
            <person name="Guo W."/>
            <person name="Chen H."/>
            <person name="Zhou L."/>
            <person name="Ni X."/>
            <person name="Tian J."/>
            <person name="Zhou Y."/>
            <person name="Sheng Y."/>
            <person name="Liu T."/>
            <person name="Pan Y."/>
            <person name="Xia L."/>
            <person name="Li J."/>
            <person name="Zhao F."/>
            <person name="Cao W."/>
        </authorList>
    </citation>
    <scope>NUCLEOTIDE SEQUENCE</scope>
    <source>
        <strain evidence="1">Dsil-2018</strain>
    </source>
</reference>
<sequence>MLTANMDVKDGLVNGAVGVLEEIEYREVNTNDDARLWIELGGRTGCLTRLKAKPVIQAAYRRGVRIMAEWVPIEMRTFTITLDRKTGLAGRRKQFTAVQASAVTVHKSQGATDSSVVYGYYRKHPQKRVHVALSRCTYNWIAG</sequence>
<dbReference type="EMBL" id="CM023470">
    <property type="protein sequence ID" value="KAH7980471.1"/>
    <property type="molecule type" value="Genomic_DNA"/>
</dbReference>
<gene>
    <name evidence="1" type="ORF">HPB49_016443</name>
</gene>
<protein>
    <submittedName>
        <fullName evidence="1">Uncharacterized protein</fullName>
    </submittedName>
</protein>
<keyword evidence="2" id="KW-1185">Reference proteome</keyword>